<gene>
    <name evidence="2" type="ORF">PG991_000909</name>
</gene>
<evidence type="ECO:0000313" key="3">
    <source>
        <dbReference type="Proteomes" id="UP001396898"/>
    </source>
</evidence>
<organism evidence="2 3">
    <name type="scientific">Apiospora marii</name>
    <dbReference type="NCBI Taxonomy" id="335849"/>
    <lineage>
        <taxon>Eukaryota</taxon>
        <taxon>Fungi</taxon>
        <taxon>Dikarya</taxon>
        <taxon>Ascomycota</taxon>
        <taxon>Pezizomycotina</taxon>
        <taxon>Sordariomycetes</taxon>
        <taxon>Xylariomycetidae</taxon>
        <taxon>Amphisphaeriales</taxon>
        <taxon>Apiosporaceae</taxon>
        <taxon>Apiospora</taxon>
    </lineage>
</organism>
<dbReference type="Proteomes" id="UP001396898">
    <property type="component" value="Unassembled WGS sequence"/>
</dbReference>
<reference evidence="2 3" key="1">
    <citation type="submission" date="2023-01" db="EMBL/GenBank/DDBJ databases">
        <title>Analysis of 21 Apiospora genomes using comparative genomics revels a genus with tremendous synthesis potential of carbohydrate active enzymes and secondary metabolites.</title>
        <authorList>
            <person name="Sorensen T."/>
        </authorList>
    </citation>
    <scope>NUCLEOTIDE SEQUENCE [LARGE SCALE GENOMIC DNA]</scope>
    <source>
        <strain evidence="2 3">CBS 20057</strain>
    </source>
</reference>
<keyword evidence="3" id="KW-1185">Reference proteome</keyword>
<dbReference type="EMBL" id="JAQQWI010000002">
    <property type="protein sequence ID" value="KAK8037563.1"/>
    <property type="molecule type" value="Genomic_DNA"/>
</dbReference>
<feature type="compositionally biased region" description="Basic and acidic residues" evidence="1">
    <location>
        <begin position="49"/>
        <end position="63"/>
    </location>
</feature>
<feature type="region of interest" description="Disordered" evidence="1">
    <location>
        <begin position="44"/>
        <end position="63"/>
    </location>
</feature>
<protein>
    <submittedName>
        <fullName evidence="2">Uncharacterized protein</fullName>
    </submittedName>
</protein>
<evidence type="ECO:0000313" key="2">
    <source>
        <dbReference type="EMBL" id="KAK8037563.1"/>
    </source>
</evidence>
<name>A0ABR1SVL9_9PEZI</name>
<sequence length="234" mass="26146">MLEFPAHPHLLQEILYDRSIHIDVSACPAGTCLGKLVATGSPAQPMRLTAEKPKKPIPLDDRLDPRSNIKVTDTYNQQPGEIEYQIVGAFEAYDWSLELEDILAEFREQHPYDILPTVILKVRLLNYFYRVQNTDPGDNGTGNADYPSLAQFLVYFPSYLRRAADLELVVPIDPIEFARAAVESDGRLEPLPARLDRNIHPGPRQGNIDPSCPVLKRYLGPTTAGSEGADKNHS</sequence>
<feature type="region of interest" description="Disordered" evidence="1">
    <location>
        <begin position="193"/>
        <end position="213"/>
    </location>
</feature>
<evidence type="ECO:0000256" key="1">
    <source>
        <dbReference type="SAM" id="MobiDB-lite"/>
    </source>
</evidence>
<accession>A0ABR1SVL9</accession>
<comment type="caution">
    <text evidence="2">The sequence shown here is derived from an EMBL/GenBank/DDBJ whole genome shotgun (WGS) entry which is preliminary data.</text>
</comment>
<proteinExistence type="predicted"/>